<proteinExistence type="predicted"/>
<name>A0A645J3I8_9ZZZZ</name>
<reference evidence="1" key="1">
    <citation type="submission" date="2019-08" db="EMBL/GenBank/DDBJ databases">
        <authorList>
            <person name="Kucharzyk K."/>
            <person name="Murdoch R.W."/>
            <person name="Higgins S."/>
            <person name="Loffler F."/>
        </authorList>
    </citation>
    <scope>NUCLEOTIDE SEQUENCE</scope>
</reference>
<organism evidence="1">
    <name type="scientific">bioreactor metagenome</name>
    <dbReference type="NCBI Taxonomy" id="1076179"/>
    <lineage>
        <taxon>unclassified sequences</taxon>
        <taxon>metagenomes</taxon>
        <taxon>ecological metagenomes</taxon>
    </lineage>
</organism>
<comment type="caution">
    <text evidence="1">The sequence shown here is derived from an EMBL/GenBank/DDBJ whole genome shotgun (WGS) entry which is preliminary data.</text>
</comment>
<dbReference type="EMBL" id="VSSQ01129497">
    <property type="protein sequence ID" value="MPN57672.1"/>
    <property type="molecule type" value="Genomic_DNA"/>
</dbReference>
<sequence length="79" mass="8931">MVGNGTAEFGMQFLVDVHQRRRDFHTRPDRKTHAVGLVWPVIRILAQDHGLDFAKRGGLQGVKNIMFGRIYSMGVVLPD</sequence>
<gene>
    <name evidence="1" type="ORF">SDC9_205366</name>
</gene>
<accession>A0A645J3I8</accession>
<protein>
    <submittedName>
        <fullName evidence="1">Uncharacterized protein</fullName>
    </submittedName>
</protein>
<evidence type="ECO:0000313" key="1">
    <source>
        <dbReference type="EMBL" id="MPN57672.1"/>
    </source>
</evidence>
<dbReference type="AlphaFoldDB" id="A0A645J3I8"/>